<name>A0A0B0ED53_9BACT</name>
<dbReference type="PATRIC" id="fig|237368.3.peg.3403"/>
<comment type="caution">
    <text evidence="1">The sequence shown here is derived from an EMBL/GenBank/DDBJ whole genome shotgun (WGS) entry which is preliminary data.</text>
</comment>
<sequence length="463" mass="53754">MNLSKRKVIIFGLDAAPPELVFDKWLDDLPNIKHLVSNGISGKLESTIPAITCPAWASMVTSTNPGKLGIYGFRNRINYDYEGLHFADSNTVKEETIWNILARHGKRPIIIGVPLTYPLKPVHNGLMISGFLTPDKNHQYTWPDGLKHEVERITEGYILDVKDFRGVEKEQVLHTIYEMTRKRFKLTRHFIQNEDWDFLMMVEMGTDRIQHAFWRFFDNRHLEYLPGNKYENVIFDYYKYVDEEIGRTLALLDDDTITLIVSDHGAMLMEGGICINEWLINNGYLKLVHYPDEVTQVSKHLIDWDKTMVWGEGGYYGRLFFNVKGREPRGVIPKQNYEFFRNELITALEDQRDKTGQKINTRVFKPEDIYTECRNIPPDLIVYYGDLAWRSIGSVGHNTLWTNENDTGADDANHSQHGIFVMSGDNVYHSERRDDLQIMDVTPTVLDRMGIDIPWQMEGKVIK</sequence>
<dbReference type="InterPro" id="IPR017850">
    <property type="entry name" value="Alkaline_phosphatase_core_sf"/>
</dbReference>
<reference evidence="1 2" key="1">
    <citation type="submission" date="2014-10" db="EMBL/GenBank/DDBJ databases">
        <title>Draft genome of anammox bacterium scalindua brodae, obtained using differential coverage binning of sequence data from two enrichment reactors.</title>
        <authorList>
            <person name="Speth D.R."/>
            <person name="Russ L."/>
            <person name="Kartal B."/>
            <person name="Op den Camp H.J."/>
            <person name="Dutilh B.E."/>
            <person name="Jetten M.S."/>
        </authorList>
    </citation>
    <scope>NUCLEOTIDE SEQUENCE [LARGE SCALE GENOMIC DNA]</scope>
    <source>
        <strain evidence="1">RU1</strain>
    </source>
</reference>
<proteinExistence type="predicted"/>
<dbReference type="eggNOG" id="COG3379">
    <property type="taxonomic scope" value="Bacteria"/>
</dbReference>
<dbReference type="InterPro" id="IPR002591">
    <property type="entry name" value="Phosphodiest/P_Trfase"/>
</dbReference>
<gene>
    <name evidence="1" type="primary">mmcK</name>
    <name evidence="1" type="ORF">SCABRO_03144</name>
</gene>
<evidence type="ECO:0000313" key="1">
    <source>
        <dbReference type="EMBL" id="KHE91157.1"/>
    </source>
</evidence>
<dbReference type="Proteomes" id="UP000030652">
    <property type="component" value="Unassembled WGS sequence"/>
</dbReference>
<dbReference type="GO" id="GO:0016787">
    <property type="term" value="F:hydrolase activity"/>
    <property type="evidence" value="ECO:0007669"/>
    <property type="project" value="UniProtKB-ARBA"/>
</dbReference>
<dbReference type="Gene3D" id="3.40.720.10">
    <property type="entry name" value="Alkaline Phosphatase, subunit A"/>
    <property type="match status" value="2"/>
</dbReference>
<dbReference type="EMBL" id="JRYO01000215">
    <property type="protein sequence ID" value="KHE91157.1"/>
    <property type="molecule type" value="Genomic_DNA"/>
</dbReference>
<dbReference type="Pfam" id="PF01663">
    <property type="entry name" value="Phosphodiest"/>
    <property type="match status" value="1"/>
</dbReference>
<protein>
    <submittedName>
        <fullName evidence="1">Cytochrome p450 hydroxylase MmcK</fullName>
    </submittedName>
</protein>
<dbReference type="SUPFAM" id="SSF53649">
    <property type="entry name" value="Alkaline phosphatase-like"/>
    <property type="match status" value="1"/>
</dbReference>
<dbReference type="AlphaFoldDB" id="A0A0B0ED53"/>
<evidence type="ECO:0000313" key="2">
    <source>
        <dbReference type="Proteomes" id="UP000030652"/>
    </source>
</evidence>
<organism evidence="1 2">
    <name type="scientific">Candidatus Scalindua brodae</name>
    <dbReference type="NCBI Taxonomy" id="237368"/>
    <lineage>
        <taxon>Bacteria</taxon>
        <taxon>Pseudomonadati</taxon>
        <taxon>Planctomycetota</taxon>
        <taxon>Candidatus Brocadiia</taxon>
        <taxon>Candidatus Brocadiales</taxon>
        <taxon>Candidatus Scalinduaceae</taxon>
        <taxon>Candidatus Scalindua</taxon>
    </lineage>
</organism>
<dbReference type="PANTHER" id="PTHR10151:SF120">
    <property type="entry name" value="BIS(5'-ADENOSYL)-TRIPHOSPHATASE"/>
    <property type="match status" value="1"/>
</dbReference>
<dbReference type="PANTHER" id="PTHR10151">
    <property type="entry name" value="ECTONUCLEOTIDE PYROPHOSPHATASE/PHOSPHODIESTERASE"/>
    <property type="match status" value="1"/>
</dbReference>
<accession>A0A0B0ED53</accession>